<protein>
    <submittedName>
        <fullName evidence="2">Predicted methyltransferase regulatory domain</fullName>
    </submittedName>
</protein>
<feature type="domain" description="Methyltransferase regulatory" evidence="1">
    <location>
        <begin position="142"/>
        <end position="220"/>
    </location>
</feature>
<reference evidence="2 3" key="1">
    <citation type="submission" date="2018-06" db="EMBL/GenBank/DDBJ databases">
        <authorList>
            <consortium name="Pathogen Informatics"/>
            <person name="Doyle S."/>
        </authorList>
    </citation>
    <scope>NUCLEOTIDE SEQUENCE [LARGE SCALE GENOMIC DNA]</scope>
    <source>
        <strain evidence="2 3">NCTC12120</strain>
    </source>
</reference>
<dbReference type="GO" id="GO:0008168">
    <property type="term" value="F:methyltransferase activity"/>
    <property type="evidence" value="ECO:0007669"/>
    <property type="project" value="UniProtKB-KW"/>
</dbReference>
<dbReference type="GO" id="GO:0032259">
    <property type="term" value="P:methylation"/>
    <property type="evidence" value="ECO:0007669"/>
    <property type="project" value="UniProtKB-KW"/>
</dbReference>
<dbReference type="EMBL" id="UAVU01000006">
    <property type="protein sequence ID" value="SQC91007.1"/>
    <property type="molecule type" value="Genomic_DNA"/>
</dbReference>
<dbReference type="SUPFAM" id="SSF53335">
    <property type="entry name" value="S-adenosyl-L-methionine-dependent methyltransferases"/>
    <property type="match status" value="1"/>
</dbReference>
<organism evidence="2 3">
    <name type="scientific">Cedecea neteri</name>
    <dbReference type="NCBI Taxonomy" id="158822"/>
    <lineage>
        <taxon>Bacteria</taxon>
        <taxon>Pseudomonadati</taxon>
        <taxon>Pseudomonadota</taxon>
        <taxon>Gammaproteobacteria</taxon>
        <taxon>Enterobacterales</taxon>
        <taxon>Enterobacteriaceae</taxon>
        <taxon>Cedecea</taxon>
    </lineage>
</organism>
<dbReference type="Proteomes" id="UP000251197">
    <property type="component" value="Unassembled WGS sequence"/>
</dbReference>
<dbReference type="InterPro" id="IPR029063">
    <property type="entry name" value="SAM-dependent_MTases_sf"/>
</dbReference>
<proteinExistence type="predicted"/>
<dbReference type="Pfam" id="PF10119">
    <property type="entry name" value="MethyTransf_Reg"/>
    <property type="match status" value="1"/>
</dbReference>
<name>A0A2X3IWW7_9ENTR</name>
<evidence type="ECO:0000313" key="2">
    <source>
        <dbReference type="EMBL" id="SQC91007.1"/>
    </source>
</evidence>
<gene>
    <name evidence="2" type="ORF">NCTC12120_04156</name>
</gene>
<dbReference type="AlphaFoldDB" id="A0A2X3IWW7"/>
<evidence type="ECO:0000313" key="3">
    <source>
        <dbReference type="Proteomes" id="UP000251197"/>
    </source>
</evidence>
<accession>A0A2X3IWW7</accession>
<keyword evidence="2" id="KW-0489">Methyltransferase</keyword>
<dbReference type="InterPro" id="IPR018773">
    <property type="entry name" value="MeTrfase_reg_dom_prd"/>
</dbReference>
<evidence type="ECO:0000259" key="1">
    <source>
        <dbReference type="Pfam" id="PF10119"/>
    </source>
</evidence>
<sequence>MRRVLPLVSAMFRHWGSLTLSFFAPGWGDILAIEGGAFDYITIGGVFSLLAGEERAALLQWCRQNLSASGVIALQWQTLPGEHHAVELRQILQSLVVQSGAQGVDAQVAAARAKLALLLAELPAGELKAKVEEALRESDLILTLRYLGQAGEPLDFSHFCALVSENGLHYVGDVIPQYELPQHYGDEIEAACRESVDQSRTVNQQHLDNLLGRSQRFSLLSAVQGEHTPPPQPDLSLLGQFHWAGNFRRMVNEEGAGRHRPH</sequence>
<keyword evidence="2" id="KW-0808">Transferase</keyword>